<evidence type="ECO:0000256" key="2">
    <source>
        <dbReference type="ARBA" id="ARBA00023015"/>
    </source>
</evidence>
<dbReference type="PRINTS" id="PR00039">
    <property type="entry name" value="HTHLYSR"/>
</dbReference>
<keyword evidence="3" id="KW-0238">DNA-binding</keyword>
<dbReference type="RefSeq" id="WP_047845591.1">
    <property type="nucleotide sequence ID" value="NZ_AEJF01000049.1"/>
</dbReference>
<dbReference type="OrthoDB" id="8928056at2"/>
<keyword evidence="2" id="KW-0805">Transcription regulation</keyword>
<dbReference type="InterPro" id="IPR036388">
    <property type="entry name" value="WH-like_DNA-bd_sf"/>
</dbReference>
<dbReference type="InterPro" id="IPR058163">
    <property type="entry name" value="LysR-type_TF_proteobact-type"/>
</dbReference>
<evidence type="ECO:0000256" key="1">
    <source>
        <dbReference type="ARBA" id="ARBA00009437"/>
    </source>
</evidence>
<dbReference type="EMBL" id="AEJF01000049">
    <property type="protein sequence ID" value="KLU27226.1"/>
    <property type="molecule type" value="Genomic_DNA"/>
</dbReference>
<keyword evidence="4" id="KW-0804">Transcription</keyword>
<evidence type="ECO:0000259" key="5">
    <source>
        <dbReference type="PROSITE" id="PS50931"/>
    </source>
</evidence>
<reference evidence="6 7" key="1">
    <citation type="journal article" date="2015" name="Genome Announc.">
        <title>Draft Genome Sequence of Burkholderia sp. Strain PML1(12), an Ectomycorrhizosphere-Inhabiting Bacterium with Effective Mineral-Weathering Ability.</title>
        <authorList>
            <person name="Uroz S."/>
            <person name="Oger P."/>
        </authorList>
    </citation>
    <scope>NUCLEOTIDE SEQUENCE [LARGE SCALE GENOMIC DNA]</scope>
    <source>
        <strain evidence="7">PML1(12)</strain>
    </source>
</reference>
<organism evidence="6 7">
    <name type="scientific">Caballeronia mineralivorans PML1(12)</name>
    <dbReference type="NCBI Taxonomy" id="908627"/>
    <lineage>
        <taxon>Bacteria</taxon>
        <taxon>Pseudomonadati</taxon>
        <taxon>Pseudomonadota</taxon>
        <taxon>Betaproteobacteria</taxon>
        <taxon>Burkholderiales</taxon>
        <taxon>Burkholderiaceae</taxon>
        <taxon>Caballeronia</taxon>
    </lineage>
</organism>
<dbReference type="GO" id="GO:0003677">
    <property type="term" value="F:DNA binding"/>
    <property type="evidence" value="ECO:0007669"/>
    <property type="project" value="UniProtKB-KW"/>
</dbReference>
<dbReference type="Pfam" id="PF00126">
    <property type="entry name" value="HTH_1"/>
    <property type="match status" value="1"/>
</dbReference>
<dbReference type="AlphaFoldDB" id="A0A0J1D3H2"/>
<comment type="caution">
    <text evidence="6">The sequence shown here is derived from an EMBL/GenBank/DDBJ whole genome shotgun (WGS) entry which is preliminary data.</text>
</comment>
<dbReference type="InterPro" id="IPR005119">
    <property type="entry name" value="LysR_subst-bd"/>
</dbReference>
<dbReference type="FunFam" id="1.10.10.10:FF:000001">
    <property type="entry name" value="LysR family transcriptional regulator"/>
    <property type="match status" value="1"/>
</dbReference>
<dbReference type="PROSITE" id="PS50931">
    <property type="entry name" value="HTH_LYSR"/>
    <property type="match status" value="1"/>
</dbReference>
<evidence type="ECO:0000313" key="6">
    <source>
        <dbReference type="EMBL" id="KLU27226.1"/>
    </source>
</evidence>
<dbReference type="InterPro" id="IPR000847">
    <property type="entry name" value="LysR_HTH_N"/>
</dbReference>
<evidence type="ECO:0000313" key="7">
    <source>
        <dbReference type="Proteomes" id="UP000035963"/>
    </source>
</evidence>
<sequence length="243" mass="26357">MDRLDAMRLFVRVVERGSFSAVAREVGVGQSAVSKQIAALEAHLGAQLMRRTSRSMTLTDAGHVFYESALRLVDEFDAAESLVGRGQSAPSGLIRVTVAPVFGRLYIVPRLPEFFARYPDISVELTGSGRNINLVEEGVDLAIRNGELADSSMIVRRIATPAYLAVRGAPLTPADLDAHACLIFAPHHEPLPWEFRDGSRSILHHPRANFRTADAEQIRAAVLADLGLAHGPVWAFAPEIASG</sequence>
<feature type="domain" description="HTH lysR-type" evidence="5">
    <location>
        <begin position="1"/>
        <end position="59"/>
    </location>
</feature>
<dbReference type="Gene3D" id="1.10.10.10">
    <property type="entry name" value="Winged helix-like DNA-binding domain superfamily/Winged helix DNA-binding domain"/>
    <property type="match status" value="1"/>
</dbReference>
<dbReference type="SUPFAM" id="SSF46785">
    <property type="entry name" value="Winged helix' DNA-binding domain"/>
    <property type="match status" value="1"/>
</dbReference>
<dbReference type="SUPFAM" id="SSF53850">
    <property type="entry name" value="Periplasmic binding protein-like II"/>
    <property type="match status" value="1"/>
</dbReference>
<comment type="similarity">
    <text evidence="1">Belongs to the LysR transcriptional regulatory family.</text>
</comment>
<name>A0A0J1D3H2_9BURK</name>
<dbReference type="Proteomes" id="UP000035963">
    <property type="component" value="Unassembled WGS sequence"/>
</dbReference>
<accession>A0A0J1D3H2</accession>
<dbReference type="PANTHER" id="PTHR30537:SF80">
    <property type="entry name" value="TRANSCRIPTIONAL REGULATOR"/>
    <property type="match status" value="1"/>
</dbReference>
<dbReference type="GO" id="GO:0003700">
    <property type="term" value="F:DNA-binding transcription factor activity"/>
    <property type="evidence" value="ECO:0007669"/>
    <property type="project" value="InterPro"/>
</dbReference>
<evidence type="ECO:0000256" key="4">
    <source>
        <dbReference type="ARBA" id="ARBA00023163"/>
    </source>
</evidence>
<dbReference type="PANTHER" id="PTHR30537">
    <property type="entry name" value="HTH-TYPE TRANSCRIPTIONAL REGULATOR"/>
    <property type="match status" value="1"/>
</dbReference>
<protein>
    <submittedName>
        <fullName evidence="6">LysR family transcriptional regulator</fullName>
    </submittedName>
</protein>
<dbReference type="Pfam" id="PF03466">
    <property type="entry name" value="LysR_substrate"/>
    <property type="match status" value="1"/>
</dbReference>
<feature type="non-terminal residue" evidence="6">
    <location>
        <position position="243"/>
    </location>
</feature>
<dbReference type="CDD" id="cd08422">
    <property type="entry name" value="PBP2_CrgA_like"/>
    <property type="match status" value="1"/>
</dbReference>
<dbReference type="InterPro" id="IPR036390">
    <property type="entry name" value="WH_DNA-bd_sf"/>
</dbReference>
<evidence type="ECO:0000256" key="3">
    <source>
        <dbReference type="ARBA" id="ARBA00023125"/>
    </source>
</evidence>
<proteinExistence type="inferred from homology"/>
<keyword evidence="7" id="KW-1185">Reference proteome</keyword>
<gene>
    <name evidence="6" type="ORF">EOS_05450</name>
</gene>
<dbReference type="Gene3D" id="3.40.190.290">
    <property type="match status" value="1"/>
</dbReference>